<feature type="compositionally biased region" description="Acidic residues" evidence="8">
    <location>
        <begin position="193"/>
        <end position="203"/>
    </location>
</feature>
<comment type="caution">
    <text evidence="9">The sequence shown here is derived from an EMBL/GenBank/DDBJ whole genome shotgun (WGS) entry which is preliminary data.</text>
</comment>
<dbReference type="GO" id="GO:0032040">
    <property type="term" value="C:small-subunit processome"/>
    <property type="evidence" value="ECO:0007669"/>
    <property type="project" value="UniProtKB-UniRule"/>
</dbReference>
<feature type="compositionally biased region" description="Basic residues" evidence="8">
    <location>
        <begin position="280"/>
        <end position="289"/>
    </location>
</feature>
<dbReference type="RefSeq" id="XP_058334510.1">
    <property type="nucleotide sequence ID" value="XM_058471369.1"/>
</dbReference>
<feature type="coiled-coil region" evidence="7">
    <location>
        <begin position="31"/>
        <end position="58"/>
    </location>
</feature>
<feature type="coiled-coil region" evidence="7">
    <location>
        <begin position="237"/>
        <end position="267"/>
    </location>
</feature>
<keyword evidence="7" id="KW-0175">Coiled coil</keyword>
<feature type="region of interest" description="Disordered" evidence="8">
    <location>
        <begin position="129"/>
        <end position="216"/>
    </location>
</feature>
<evidence type="ECO:0000313" key="9">
    <source>
        <dbReference type="EMBL" id="KAJ5247089.1"/>
    </source>
</evidence>
<dbReference type="InterPro" id="IPR007144">
    <property type="entry name" value="SSU_processome_Utp11"/>
</dbReference>
<comment type="subunit">
    <text evidence="6">Component of the ribosomal small subunit (SSU) processome.</text>
</comment>
<keyword evidence="5 6" id="KW-0539">Nucleus</keyword>
<dbReference type="Pfam" id="PF03998">
    <property type="entry name" value="Utp11"/>
    <property type="match status" value="1"/>
</dbReference>
<comment type="function">
    <text evidence="1 6">Involved in nucleolar processing of pre-18S ribosomal RNA.</text>
</comment>
<proteinExistence type="inferred from homology"/>
<dbReference type="AlphaFoldDB" id="A0A9W9TZ85"/>
<evidence type="ECO:0000256" key="2">
    <source>
        <dbReference type="ARBA" id="ARBA00004604"/>
    </source>
</evidence>
<accession>A0A9W9TZ85</accession>
<keyword evidence="4 6" id="KW-0698">rRNA processing</keyword>
<evidence type="ECO:0000313" key="10">
    <source>
        <dbReference type="Proteomes" id="UP001150941"/>
    </source>
</evidence>
<evidence type="ECO:0000256" key="7">
    <source>
        <dbReference type="SAM" id="Coils"/>
    </source>
</evidence>
<keyword evidence="10" id="KW-1185">Reference proteome</keyword>
<dbReference type="OrthoDB" id="29058at2759"/>
<feature type="region of interest" description="Disordered" evidence="8">
    <location>
        <begin position="1"/>
        <end position="22"/>
    </location>
</feature>
<gene>
    <name evidence="9" type="ORF">N7468_002072</name>
</gene>
<feature type="compositionally biased region" description="Basic and acidic residues" evidence="8">
    <location>
        <begin position="174"/>
        <end position="185"/>
    </location>
</feature>
<feature type="region of interest" description="Disordered" evidence="8">
    <location>
        <begin position="267"/>
        <end position="289"/>
    </location>
</feature>
<dbReference type="PIRSF" id="PIRSF015952">
    <property type="entry name" value="U3snoRNP11"/>
    <property type="match status" value="1"/>
</dbReference>
<feature type="compositionally biased region" description="Acidic residues" evidence="8">
    <location>
        <begin position="146"/>
        <end position="159"/>
    </location>
</feature>
<dbReference type="EMBL" id="JAPQKS010000002">
    <property type="protein sequence ID" value="KAJ5247089.1"/>
    <property type="molecule type" value="Genomic_DNA"/>
</dbReference>
<reference evidence="9" key="1">
    <citation type="submission" date="2022-11" db="EMBL/GenBank/DDBJ databases">
        <authorList>
            <person name="Petersen C."/>
        </authorList>
    </citation>
    <scope>NUCLEOTIDE SEQUENCE</scope>
    <source>
        <strain evidence="9">IBT 19713</strain>
    </source>
</reference>
<dbReference type="GO" id="GO:0006364">
    <property type="term" value="P:rRNA processing"/>
    <property type="evidence" value="ECO:0007669"/>
    <property type="project" value="UniProtKB-UniRule"/>
</dbReference>
<comment type="similarity">
    <text evidence="3 6">Belongs to the UTP11 family.</text>
</comment>
<evidence type="ECO:0000256" key="5">
    <source>
        <dbReference type="ARBA" id="ARBA00023242"/>
    </source>
</evidence>
<comment type="subcellular location">
    <subcellularLocation>
        <location evidence="2 6">Nucleus</location>
        <location evidence="2 6">Nucleolus</location>
    </subcellularLocation>
</comment>
<dbReference type="Proteomes" id="UP001150941">
    <property type="component" value="Unassembled WGS sequence"/>
</dbReference>
<dbReference type="PANTHER" id="PTHR12838:SF0">
    <property type="entry name" value="U3 SMALL NUCLEOLAR RNA-ASSOCIATED PROTEIN 11-RELATED"/>
    <property type="match status" value="1"/>
</dbReference>
<sequence>MSSMRNAVQRRNHRERGQLEGREKWGILEKHKDYSLRAKDYNEKKAKLKRLEEKALNRNPDEFHFGMMGDRNQKQGKHGRGNVARPSAAGLSHEAIKLLKTQDKGYLKTQSERIRREIERLESDAKLQKGMDDFLGVKSQEKKEEESEDEFDSFDDLDDLAFGPPAKKKARKIVFADDKAEQQDLKRKRSEAEEMEAMDEDSDESSKKVHKTPKQIAAERKALVEARRARYIRKRTVQSRENKLKALRKQFAELQAAERELDWQRAKMDNSVGGTNKNGVKWKVRERKR</sequence>
<organism evidence="9 10">
    <name type="scientific">Penicillium chermesinum</name>
    <dbReference type="NCBI Taxonomy" id="63820"/>
    <lineage>
        <taxon>Eukaryota</taxon>
        <taxon>Fungi</taxon>
        <taxon>Dikarya</taxon>
        <taxon>Ascomycota</taxon>
        <taxon>Pezizomycotina</taxon>
        <taxon>Eurotiomycetes</taxon>
        <taxon>Eurotiomycetidae</taxon>
        <taxon>Eurotiales</taxon>
        <taxon>Aspergillaceae</taxon>
        <taxon>Penicillium</taxon>
    </lineage>
</organism>
<protein>
    <recommendedName>
        <fullName evidence="6">U3 small nucleolar RNA-associated protein 11</fullName>
        <shortName evidence="6">U3 snoRNA-associated protein 11</shortName>
    </recommendedName>
</protein>
<feature type="region of interest" description="Disordered" evidence="8">
    <location>
        <begin position="59"/>
        <end position="90"/>
    </location>
</feature>
<evidence type="ECO:0000256" key="8">
    <source>
        <dbReference type="SAM" id="MobiDB-lite"/>
    </source>
</evidence>
<dbReference type="PANTHER" id="PTHR12838">
    <property type="entry name" value="U3 SMALL NUCLEOLAR RNA-ASSOCIATED PROTEIN 11"/>
    <property type="match status" value="1"/>
</dbReference>
<name>A0A9W9TZ85_9EURO</name>
<dbReference type="GeneID" id="83198672"/>
<reference evidence="9" key="2">
    <citation type="journal article" date="2023" name="IMA Fungus">
        <title>Comparative genomic study of the Penicillium genus elucidates a diverse pangenome and 15 lateral gene transfer events.</title>
        <authorList>
            <person name="Petersen C."/>
            <person name="Sorensen T."/>
            <person name="Nielsen M.R."/>
            <person name="Sondergaard T.E."/>
            <person name="Sorensen J.L."/>
            <person name="Fitzpatrick D.A."/>
            <person name="Frisvad J.C."/>
            <person name="Nielsen K.L."/>
        </authorList>
    </citation>
    <scope>NUCLEOTIDE SEQUENCE</scope>
    <source>
        <strain evidence="9">IBT 19713</strain>
    </source>
</reference>
<evidence type="ECO:0000256" key="1">
    <source>
        <dbReference type="ARBA" id="ARBA00004099"/>
    </source>
</evidence>
<evidence type="ECO:0000256" key="6">
    <source>
        <dbReference type="PIRNR" id="PIRNR015952"/>
    </source>
</evidence>
<evidence type="ECO:0000256" key="4">
    <source>
        <dbReference type="ARBA" id="ARBA00022552"/>
    </source>
</evidence>
<evidence type="ECO:0000256" key="3">
    <source>
        <dbReference type="ARBA" id="ARBA00008105"/>
    </source>
</evidence>